<dbReference type="Pfam" id="PF04542">
    <property type="entry name" value="Sigma70_r2"/>
    <property type="match status" value="1"/>
</dbReference>
<evidence type="ECO:0000313" key="6">
    <source>
        <dbReference type="EMBL" id="HIU93796.1"/>
    </source>
</evidence>
<dbReference type="InterPro" id="IPR013325">
    <property type="entry name" value="RNA_pol_sigma_r2"/>
</dbReference>
<reference evidence="6" key="1">
    <citation type="submission" date="2020-10" db="EMBL/GenBank/DDBJ databases">
        <authorList>
            <person name="Gilroy R."/>
        </authorList>
    </citation>
    <scope>NUCLEOTIDE SEQUENCE</scope>
    <source>
        <strain evidence="6">ChiGjej2B2-16831</strain>
    </source>
</reference>
<accession>A0A9D1N348</accession>
<dbReference type="GO" id="GO:0016987">
    <property type="term" value="F:sigma factor activity"/>
    <property type="evidence" value="ECO:0007669"/>
    <property type="project" value="UniProtKB-KW"/>
</dbReference>
<dbReference type="InterPro" id="IPR007627">
    <property type="entry name" value="RNA_pol_sigma70_r2"/>
</dbReference>
<dbReference type="PANTHER" id="PTHR43133:SF8">
    <property type="entry name" value="RNA POLYMERASE SIGMA FACTOR HI_1459-RELATED"/>
    <property type="match status" value="1"/>
</dbReference>
<feature type="domain" description="RNA polymerase sigma-70 region 2" evidence="5">
    <location>
        <begin position="31"/>
        <end position="94"/>
    </location>
</feature>
<dbReference type="Proteomes" id="UP000824128">
    <property type="component" value="Unassembled WGS sequence"/>
</dbReference>
<dbReference type="SUPFAM" id="SSF88946">
    <property type="entry name" value="Sigma2 domain of RNA polymerase sigma factors"/>
    <property type="match status" value="1"/>
</dbReference>
<organism evidence="6 7">
    <name type="scientific">Candidatus Aphodomorpha intestinavium</name>
    <dbReference type="NCBI Taxonomy" id="2840672"/>
    <lineage>
        <taxon>Bacteria</taxon>
        <taxon>Bacillati</taxon>
        <taxon>Bacillota</taxon>
        <taxon>Clostridia</taxon>
        <taxon>Eubacteriales</taxon>
        <taxon>Candidatus Aphodomorpha</taxon>
    </lineage>
</organism>
<protein>
    <submittedName>
        <fullName evidence="6">RNA polymerase sigma factor</fullName>
    </submittedName>
</protein>
<feature type="non-terminal residue" evidence="6">
    <location>
        <position position="95"/>
    </location>
</feature>
<dbReference type="AlphaFoldDB" id="A0A9D1N348"/>
<evidence type="ECO:0000256" key="4">
    <source>
        <dbReference type="ARBA" id="ARBA00023163"/>
    </source>
</evidence>
<dbReference type="GO" id="GO:0006352">
    <property type="term" value="P:DNA-templated transcription initiation"/>
    <property type="evidence" value="ECO:0007669"/>
    <property type="project" value="InterPro"/>
</dbReference>
<evidence type="ECO:0000256" key="1">
    <source>
        <dbReference type="ARBA" id="ARBA00023015"/>
    </source>
</evidence>
<name>A0A9D1N348_9FIRM</name>
<gene>
    <name evidence="6" type="ORF">IAD24_01430</name>
</gene>
<dbReference type="InterPro" id="IPR039425">
    <property type="entry name" value="RNA_pol_sigma-70-like"/>
</dbReference>
<keyword evidence="1" id="KW-0805">Transcription regulation</keyword>
<dbReference type="EMBL" id="DVNZ01000046">
    <property type="protein sequence ID" value="HIU93796.1"/>
    <property type="molecule type" value="Genomic_DNA"/>
</dbReference>
<evidence type="ECO:0000259" key="5">
    <source>
        <dbReference type="Pfam" id="PF04542"/>
    </source>
</evidence>
<keyword evidence="4" id="KW-0804">Transcription</keyword>
<evidence type="ECO:0000256" key="2">
    <source>
        <dbReference type="ARBA" id="ARBA00023082"/>
    </source>
</evidence>
<reference evidence="6" key="2">
    <citation type="journal article" date="2021" name="PeerJ">
        <title>Extensive microbial diversity within the chicken gut microbiome revealed by metagenomics and culture.</title>
        <authorList>
            <person name="Gilroy R."/>
            <person name="Ravi A."/>
            <person name="Getino M."/>
            <person name="Pursley I."/>
            <person name="Horton D.L."/>
            <person name="Alikhan N.F."/>
            <person name="Baker D."/>
            <person name="Gharbi K."/>
            <person name="Hall N."/>
            <person name="Watson M."/>
            <person name="Adriaenssens E.M."/>
            <person name="Foster-Nyarko E."/>
            <person name="Jarju S."/>
            <person name="Secka A."/>
            <person name="Antonio M."/>
            <person name="Oren A."/>
            <person name="Chaudhuri R.R."/>
            <person name="La Ragione R."/>
            <person name="Hildebrand F."/>
            <person name="Pallen M.J."/>
        </authorList>
    </citation>
    <scope>NUCLEOTIDE SEQUENCE</scope>
    <source>
        <strain evidence="6">ChiGjej2B2-16831</strain>
    </source>
</reference>
<keyword evidence="2" id="KW-0731">Sigma factor</keyword>
<keyword evidence="3" id="KW-0238">DNA-binding</keyword>
<sequence>MELTPQQDRQSEIEALLLRLSSGDESAMEPLYTAIRPGVYAYALSLTRSIQDAEDVLHDAFLRICEAAGRYRPTGRPLPWVLTIARNLALSRLRE</sequence>
<dbReference type="Gene3D" id="1.10.1740.10">
    <property type="match status" value="1"/>
</dbReference>
<evidence type="ECO:0000256" key="3">
    <source>
        <dbReference type="ARBA" id="ARBA00023125"/>
    </source>
</evidence>
<dbReference type="GO" id="GO:0003677">
    <property type="term" value="F:DNA binding"/>
    <property type="evidence" value="ECO:0007669"/>
    <property type="project" value="UniProtKB-KW"/>
</dbReference>
<comment type="caution">
    <text evidence="6">The sequence shown here is derived from an EMBL/GenBank/DDBJ whole genome shotgun (WGS) entry which is preliminary data.</text>
</comment>
<proteinExistence type="predicted"/>
<evidence type="ECO:0000313" key="7">
    <source>
        <dbReference type="Proteomes" id="UP000824128"/>
    </source>
</evidence>
<dbReference type="PANTHER" id="PTHR43133">
    <property type="entry name" value="RNA POLYMERASE ECF-TYPE SIGMA FACTO"/>
    <property type="match status" value="1"/>
</dbReference>